<dbReference type="AlphaFoldDB" id="F4RTX0"/>
<evidence type="ECO:0000313" key="3">
    <source>
        <dbReference type="Proteomes" id="UP000001072"/>
    </source>
</evidence>
<sequence>MVVATLIHPDYIFVTPGHLPEPPPPGAKPGRPVGILCLICHAGLKYWTPKPDAWLIGCPNDQKHNTRTWRCDQFNHERTLINLGVPRPIVSTFQDWGPRISPAGHILDMYPKPPRPVPNDLPLLSHFLQPQPTGHPFQGRAIQGNIAPNSTTWSQPLYPLTPSSSLTPGPVLTGPSGASISGPHLSTPPVPCERQSQGPVPKGHRKHANKKCRFQYCQACCNTYGPGVCRTHPKALSNTDASVHPYARPQSSTTPTPKSISTPQRRVTEPRCHQWAQSANSLGQRLHVDSVVTLHKNRLEQYQPEIQKKYDETKMVTVYLWLNSLTIAFHLQEIEPVVITAYFKDWPQARLEECDLMIQAVLGEVGDLWNRAISMWDEGIDAWREIPVGYPHIYSSSKRSIVLRVAKVNPLTPGLPQRARLLPPPIPGHAGEGTSSLASGFSKTSGYVPSTPDQALHSSPPLPFRKLVDKLSSAPSPITSTAHLSPSAVVDLTQLPDSPGFAETLSSPLRVKHEPDSEDQPEAPQAQASTPLVSSLESAPTVPSPSNPVPVTATPSASPLKPRWPSKSLLVSSMLAWHKEGKNSDIVLSWHKHFGNEWKEVLPTMYRYRGWINRVGYERFAAEYQFQPNAVVGEARLWFKEEFNYVARVGSETVATPADQVACLSMPQS</sequence>
<dbReference type="GeneID" id="18930377"/>
<name>F4RTX0_MELLP</name>
<dbReference type="HOGENOM" id="CLU_015424_0_0_1"/>
<feature type="compositionally biased region" description="Low complexity" evidence="1">
    <location>
        <begin position="249"/>
        <end position="263"/>
    </location>
</feature>
<feature type="compositionally biased region" description="Polar residues" evidence="1">
    <location>
        <begin position="433"/>
        <end position="457"/>
    </location>
</feature>
<accession>F4RTX0</accession>
<proteinExistence type="predicted"/>
<dbReference type="RefSeq" id="XP_007412649.1">
    <property type="nucleotide sequence ID" value="XM_007412587.1"/>
</dbReference>
<dbReference type="Proteomes" id="UP000001072">
    <property type="component" value="Unassembled WGS sequence"/>
</dbReference>
<feature type="compositionally biased region" description="Polar residues" evidence="1">
    <location>
        <begin position="526"/>
        <end position="537"/>
    </location>
</feature>
<dbReference type="EMBL" id="GL883120">
    <property type="protein sequence ID" value="EGG04188.1"/>
    <property type="molecule type" value="Genomic_DNA"/>
</dbReference>
<protein>
    <submittedName>
        <fullName evidence="2">Uncharacterized protein</fullName>
    </submittedName>
</protein>
<dbReference type="KEGG" id="mlr:MELLADRAFT_65080"/>
<organism evidence="3">
    <name type="scientific">Melampsora larici-populina (strain 98AG31 / pathotype 3-4-7)</name>
    <name type="common">Poplar leaf rust fungus</name>
    <dbReference type="NCBI Taxonomy" id="747676"/>
    <lineage>
        <taxon>Eukaryota</taxon>
        <taxon>Fungi</taxon>
        <taxon>Dikarya</taxon>
        <taxon>Basidiomycota</taxon>
        <taxon>Pucciniomycotina</taxon>
        <taxon>Pucciniomycetes</taxon>
        <taxon>Pucciniales</taxon>
        <taxon>Melampsoraceae</taxon>
        <taxon>Melampsora</taxon>
    </lineage>
</organism>
<feature type="region of interest" description="Disordered" evidence="1">
    <location>
        <begin position="240"/>
        <end position="270"/>
    </location>
</feature>
<reference evidence="3" key="1">
    <citation type="journal article" date="2011" name="Proc. Natl. Acad. Sci. U.S.A.">
        <title>Obligate biotrophy features unraveled by the genomic analysis of rust fungi.</title>
        <authorList>
            <person name="Duplessis S."/>
            <person name="Cuomo C.A."/>
            <person name="Lin Y.-C."/>
            <person name="Aerts A."/>
            <person name="Tisserant E."/>
            <person name="Veneault-Fourrey C."/>
            <person name="Joly D.L."/>
            <person name="Hacquard S."/>
            <person name="Amselem J."/>
            <person name="Cantarel B.L."/>
            <person name="Chiu R."/>
            <person name="Coutinho P.M."/>
            <person name="Feau N."/>
            <person name="Field M."/>
            <person name="Frey P."/>
            <person name="Gelhaye E."/>
            <person name="Goldberg J."/>
            <person name="Grabherr M.G."/>
            <person name="Kodira C.D."/>
            <person name="Kohler A."/>
            <person name="Kuees U."/>
            <person name="Lindquist E.A."/>
            <person name="Lucas S.M."/>
            <person name="Mago R."/>
            <person name="Mauceli E."/>
            <person name="Morin E."/>
            <person name="Murat C."/>
            <person name="Pangilinan J.L."/>
            <person name="Park R."/>
            <person name="Pearson M."/>
            <person name="Quesneville H."/>
            <person name="Rouhier N."/>
            <person name="Sakthikumar S."/>
            <person name="Salamov A.A."/>
            <person name="Schmutz J."/>
            <person name="Selles B."/>
            <person name="Shapiro H."/>
            <person name="Tanguay P."/>
            <person name="Tuskan G.A."/>
            <person name="Henrissat B."/>
            <person name="Van de Peer Y."/>
            <person name="Rouze P."/>
            <person name="Ellis J.G."/>
            <person name="Dodds P.N."/>
            <person name="Schein J.E."/>
            <person name="Zhong S."/>
            <person name="Hamelin R.C."/>
            <person name="Grigoriev I.V."/>
            <person name="Szabo L.J."/>
            <person name="Martin F."/>
        </authorList>
    </citation>
    <scope>NUCLEOTIDE SEQUENCE [LARGE SCALE GENOMIC DNA]</scope>
    <source>
        <strain evidence="3">98AG31 / pathotype 3-4-7</strain>
    </source>
</reference>
<feature type="region of interest" description="Disordered" evidence="1">
    <location>
        <begin position="181"/>
        <end position="206"/>
    </location>
</feature>
<evidence type="ECO:0000313" key="2">
    <source>
        <dbReference type="EMBL" id="EGG04188.1"/>
    </source>
</evidence>
<dbReference type="InParanoid" id="F4RTX0"/>
<dbReference type="VEuPathDB" id="FungiDB:MELLADRAFT_65080"/>
<gene>
    <name evidence="2" type="ORF">MELLADRAFT_65080</name>
</gene>
<feature type="region of interest" description="Disordered" evidence="1">
    <location>
        <begin position="416"/>
        <end position="462"/>
    </location>
</feature>
<keyword evidence="3" id="KW-1185">Reference proteome</keyword>
<evidence type="ECO:0000256" key="1">
    <source>
        <dbReference type="SAM" id="MobiDB-lite"/>
    </source>
</evidence>
<feature type="region of interest" description="Disordered" evidence="1">
    <location>
        <begin position="510"/>
        <end position="560"/>
    </location>
</feature>